<reference evidence="3 4" key="1">
    <citation type="submission" date="2019-11" db="EMBL/GenBank/DDBJ databases">
        <authorList>
            <person name="Zheng R.K."/>
            <person name="Sun C.M."/>
        </authorList>
    </citation>
    <scope>NUCLEOTIDE SEQUENCE [LARGE SCALE GENOMIC DNA]</scope>
    <source>
        <strain evidence="3 4">WC007</strain>
    </source>
</reference>
<feature type="domain" description="DUF3823" evidence="1">
    <location>
        <begin position="32"/>
        <end position="118"/>
    </location>
</feature>
<dbReference type="Proteomes" id="UP000428260">
    <property type="component" value="Chromosome"/>
</dbReference>
<name>A0A6I6JYE7_9BACT</name>
<dbReference type="Gene3D" id="2.60.40.2060">
    <property type="match status" value="1"/>
</dbReference>
<dbReference type="RefSeq" id="WP_158871583.1">
    <property type="nucleotide sequence ID" value="NZ_CP046401.1"/>
</dbReference>
<gene>
    <name evidence="3" type="ORF">GM418_29055</name>
</gene>
<dbReference type="Pfam" id="PF18003">
    <property type="entry name" value="DUF3823_C"/>
    <property type="match status" value="1"/>
</dbReference>
<dbReference type="Pfam" id="PF12866">
    <property type="entry name" value="DUF3823"/>
    <property type="match status" value="1"/>
</dbReference>
<dbReference type="PROSITE" id="PS51257">
    <property type="entry name" value="PROKAR_LIPOPROTEIN"/>
    <property type="match status" value="1"/>
</dbReference>
<feature type="domain" description="DUF3823" evidence="2">
    <location>
        <begin position="121"/>
        <end position="222"/>
    </location>
</feature>
<dbReference type="InterPro" id="IPR024278">
    <property type="entry name" value="DUF3823_N"/>
</dbReference>
<evidence type="ECO:0000313" key="3">
    <source>
        <dbReference type="EMBL" id="QGY47571.1"/>
    </source>
</evidence>
<proteinExistence type="predicted"/>
<dbReference type="InterPro" id="IPR041186">
    <property type="entry name" value="DUF3823_C"/>
</dbReference>
<dbReference type="KEGG" id="mcos:GM418_29055"/>
<accession>A0A6I6JYE7</accession>
<organism evidence="3 4">
    <name type="scientific">Maribellus comscasis</name>
    <dbReference type="NCBI Taxonomy" id="2681766"/>
    <lineage>
        <taxon>Bacteria</taxon>
        <taxon>Pseudomonadati</taxon>
        <taxon>Bacteroidota</taxon>
        <taxon>Bacteroidia</taxon>
        <taxon>Marinilabiliales</taxon>
        <taxon>Prolixibacteraceae</taxon>
        <taxon>Maribellus</taxon>
    </lineage>
</organism>
<sequence>MKKIKIYLLVIIAISLIFTGCEIDNYNEPNVFLTGSIVYNGEPLNLSNNEVTLQILEEGWELETPNYAYVNQTGEYSFLTFKGSYTLQFASGQGPFKPNQESISVELDGDKVVNYEVTPYYLVRSANFSTSGQNVAATFEAAKIITDASNTIQTVYLYVSKTSFVDKNTAIATATLSGGNITNENSISLNVDYPTLVPDQDYIFARVGIKISGVEDMIFSEVIRLDI</sequence>
<dbReference type="Gene3D" id="2.60.40.1120">
    <property type="entry name" value="Carboxypeptidase-like, regulatory domain"/>
    <property type="match status" value="1"/>
</dbReference>
<evidence type="ECO:0000259" key="1">
    <source>
        <dbReference type="Pfam" id="PF12866"/>
    </source>
</evidence>
<evidence type="ECO:0000259" key="2">
    <source>
        <dbReference type="Pfam" id="PF18003"/>
    </source>
</evidence>
<evidence type="ECO:0000313" key="4">
    <source>
        <dbReference type="Proteomes" id="UP000428260"/>
    </source>
</evidence>
<keyword evidence="4" id="KW-1185">Reference proteome</keyword>
<dbReference type="AlphaFoldDB" id="A0A6I6JYE7"/>
<dbReference type="EMBL" id="CP046401">
    <property type="protein sequence ID" value="QGY47571.1"/>
    <property type="molecule type" value="Genomic_DNA"/>
</dbReference>
<protein>
    <submittedName>
        <fullName evidence="3">DUF3823 domain-containing protein</fullName>
    </submittedName>
</protein>